<dbReference type="EMBL" id="DROD01000456">
    <property type="protein sequence ID" value="HHJ52898.1"/>
    <property type="molecule type" value="Genomic_DNA"/>
</dbReference>
<dbReference type="AlphaFoldDB" id="A0A7V5PPM7"/>
<dbReference type="Pfam" id="PF13585">
    <property type="entry name" value="CHU_C"/>
    <property type="match status" value="1"/>
</dbReference>
<gene>
    <name evidence="1" type="ORF">ENJ89_06860</name>
</gene>
<evidence type="ECO:0000313" key="1">
    <source>
        <dbReference type="EMBL" id="HHJ52898.1"/>
    </source>
</evidence>
<reference evidence="1" key="1">
    <citation type="journal article" date="2020" name="mSystems">
        <title>Genome- and Community-Level Interaction Insights into Carbon Utilization and Element Cycling Functions of Hydrothermarchaeota in Hydrothermal Sediment.</title>
        <authorList>
            <person name="Zhou Z."/>
            <person name="Liu Y."/>
            <person name="Xu W."/>
            <person name="Pan J."/>
            <person name="Luo Z.H."/>
            <person name="Li M."/>
        </authorList>
    </citation>
    <scope>NUCLEOTIDE SEQUENCE [LARGE SCALE GENOMIC DNA]</scope>
    <source>
        <strain evidence="1">HyVt-527</strain>
    </source>
</reference>
<dbReference type="Proteomes" id="UP000886124">
    <property type="component" value="Unassembled WGS sequence"/>
</dbReference>
<sequence length="164" mass="18065">GDLFCSACHGEPHAIAPSGNDRDNVQNIALQGYAGTLDKCETCHGITPNGPGPHGFIPSSVQAVGTRIPQDYALLQNYPNPIGTRTPGKSNLTTTIEFKIKQAGKAHLDVYNQLGQKVFTVLSEYLQPGDYRVQFNADFLSTGIYFYRLTINHFSQTRKMFVSR</sequence>
<organism evidence="1">
    <name type="scientific">Caldithrix abyssi</name>
    <dbReference type="NCBI Taxonomy" id="187145"/>
    <lineage>
        <taxon>Bacteria</taxon>
        <taxon>Pseudomonadati</taxon>
        <taxon>Calditrichota</taxon>
        <taxon>Calditrichia</taxon>
        <taxon>Calditrichales</taxon>
        <taxon>Calditrichaceae</taxon>
        <taxon>Caldithrix</taxon>
    </lineage>
</organism>
<dbReference type="Gene3D" id="2.60.40.4070">
    <property type="match status" value="1"/>
</dbReference>
<proteinExistence type="predicted"/>
<name>A0A7V5PPM7_CALAY</name>
<feature type="non-terminal residue" evidence="1">
    <location>
        <position position="1"/>
    </location>
</feature>
<protein>
    <submittedName>
        <fullName evidence="1">T9SS type A sorting domain-containing protein</fullName>
    </submittedName>
</protein>
<dbReference type="NCBIfam" id="TIGR04183">
    <property type="entry name" value="Por_Secre_tail"/>
    <property type="match status" value="1"/>
</dbReference>
<accession>A0A7V5PPM7</accession>
<comment type="caution">
    <text evidence="1">The sequence shown here is derived from an EMBL/GenBank/DDBJ whole genome shotgun (WGS) entry which is preliminary data.</text>
</comment>
<dbReference type="InterPro" id="IPR026444">
    <property type="entry name" value="Secre_tail"/>
</dbReference>